<reference evidence="4 5" key="1">
    <citation type="submission" date="2017-08" db="EMBL/GenBank/DDBJ databases">
        <title>Infants hospitalized years apart are colonized by the same room-sourced microbial strains.</title>
        <authorList>
            <person name="Brooks B."/>
            <person name="Olm M.R."/>
            <person name="Firek B.A."/>
            <person name="Baker R."/>
            <person name="Thomas B.C."/>
            <person name="Morowitz M.J."/>
            <person name="Banfield J.F."/>
        </authorList>
    </citation>
    <scope>NUCLEOTIDE SEQUENCE [LARGE SCALE GENOMIC DNA]</scope>
    <source>
        <strain evidence="4">S2_005_003_R2_41</strain>
    </source>
</reference>
<dbReference type="PIRSF" id="PIRSF031767">
    <property type="entry name" value="MHYE_LytTR"/>
    <property type="match status" value="1"/>
</dbReference>
<keyword evidence="2" id="KW-1133">Transmembrane helix</keyword>
<protein>
    <submittedName>
        <fullName evidence="4">LytTR family transcriptional regulator</fullName>
    </submittedName>
</protein>
<gene>
    <name evidence="4" type="ORF">DI563_09745</name>
</gene>
<name>A0A2W5QDG4_VARPD</name>
<dbReference type="InterPro" id="IPR007492">
    <property type="entry name" value="LytTR_DNA-bd_dom"/>
</dbReference>
<sequence length="304" mass="33463">MGATTGHRNFYERYAPVRRTVEVGFWVVLMALQAAFNTAVALVDARTAAHPPATWQVVSWELSSHVVLLALVPVLAAFERRFPLYRPVGWWRTLGAHVAGSLVFCVLHVGGMVLLRKAVAWAAGSAYDFGGGSAWGYEYLKDVRSYVSIVAGIAIYRLWLLRLQGEARMLDAPEPAGQAAAAPSPQPAAEPEPEPEPESPGDRVPPARPERFLVRKLRREFLIAAADIDWLQAQGNYVGATLTDFLTQLDPARFVRVHRSHAVNLDRIREIEPTDGGDARLHLHDGSVVPCSRRYRETLTGAAA</sequence>
<dbReference type="Pfam" id="PF04397">
    <property type="entry name" value="LytTR"/>
    <property type="match status" value="1"/>
</dbReference>
<feature type="compositionally biased region" description="Low complexity" evidence="1">
    <location>
        <begin position="174"/>
        <end position="183"/>
    </location>
</feature>
<feature type="domain" description="HTH LytTR-type" evidence="3">
    <location>
        <begin position="212"/>
        <end position="304"/>
    </location>
</feature>
<evidence type="ECO:0000256" key="1">
    <source>
        <dbReference type="SAM" id="MobiDB-lite"/>
    </source>
</evidence>
<dbReference type="PANTHER" id="PTHR37299">
    <property type="entry name" value="TRANSCRIPTIONAL REGULATOR-RELATED"/>
    <property type="match status" value="1"/>
</dbReference>
<dbReference type="AlphaFoldDB" id="A0A2W5QDG4"/>
<dbReference type="PROSITE" id="PS50930">
    <property type="entry name" value="HTH_LYTTR"/>
    <property type="match status" value="1"/>
</dbReference>
<dbReference type="EMBL" id="QFPP01000089">
    <property type="protein sequence ID" value="PZQ75402.1"/>
    <property type="molecule type" value="Genomic_DNA"/>
</dbReference>
<evidence type="ECO:0000256" key="2">
    <source>
        <dbReference type="SAM" id="Phobius"/>
    </source>
</evidence>
<dbReference type="PANTHER" id="PTHR37299:SF1">
    <property type="entry name" value="STAGE 0 SPORULATION PROTEIN A HOMOLOG"/>
    <property type="match status" value="1"/>
</dbReference>
<feature type="transmembrane region" description="Helical" evidence="2">
    <location>
        <begin position="62"/>
        <end position="78"/>
    </location>
</feature>
<keyword evidence="2" id="KW-0812">Transmembrane</keyword>
<evidence type="ECO:0000313" key="5">
    <source>
        <dbReference type="Proteomes" id="UP000249135"/>
    </source>
</evidence>
<organism evidence="4 5">
    <name type="scientific">Variovorax paradoxus</name>
    <dbReference type="NCBI Taxonomy" id="34073"/>
    <lineage>
        <taxon>Bacteria</taxon>
        <taxon>Pseudomonadati</taxon>
        <taxon>Pseudomonadota</taxon>
        <taxon>Betaproteobacteria</taxon>
        <taxon>Burkholderiales</taxon>
        <taxon>Comamonadaceae</taxon>
        <taxon>Variovorax</taxon>
    </lineage>
</organism>
<evidence type="ECO:0000313" key="4">
    <source>
        <dbReference type="EMBL" id="PZQ75402.1"/>
    </source>
</evidence>
<dbReference type="Gene3D" id="2.40.50.1020">
    <property type="entry name" value="LytTr DNA-binding domain"/>
    <property type="match status" value="1"/>
</dbReference>
<dbReference type="Proteomes" id="UP000249135">
    <property type="component" value="Unassembled WGS sequence"/>
</dbReference>
<accession>A0A2W5QDG4</accession>
<dbReference type="GO" id="GO:0000156">
    <property type="term" value="F:phosphorelay response regulator activity"/>
    <property type="evidence" value="ECO:0007669"/>
    <property type="project" value="InterPro"/>
</dbReference>
<feature type="transmembrane region" description="Helical" evidence="2">
    <location>
        <begin position="23"/>
        <end position="42"/>
    </location>
</feature>
<dbReference type="GO" id="GO:0003677">
    <property type="term" value="F:DNA binding"/>
    <property type="evidence" value="ECO:0007669"/>
    <property type="project" value="InterPro"/>
</dbReference>
<comment type="caution">
    <text evidence="4">The sequence shown here is derived from an EMBL/GenBank/DDBJ whole genome shotgun (WGS) entry which is preliminary data.</text>
</comment>
<proteinExistence type="predicted"/>
<dbReference type="InterPro" id="IPR012379">
    <property type="entry name" value="LytTR_MHYE"/>
</dbReference>
<feature type="region of interest" description="Disordered" evidence="1">
    <location>
        <begin position="174"/>
        <end position="207"/>
    </location>
</feature>
<dbReference type="InterPro" id="IPR046947">
    <property type="entry name" value="LytR-like"/>
</dbReference>
<evidence type="ECO:0000259" key="3">
    <source>
        <dbReference type="PROSITE" id="PS50930"/>
    </source>
</evidence>
<feature type="transmembrane region" description="Helical" evidence="2">
    <location>
        <begin position="90"/>
        <end position="115"/>
    </location>
</feature>
<keyword evidence="2" id="KW-0472">Membrane</keyword>
<dbReference type="SMART" id="SM00850">
    <property type="entry name" value="LytTR"/>
    <property type="match status" value="1"/>
</dbReference>